<dbReference type="AlphaFoldDB" id="A0AAF0HBZ8"/>
<protein>
    <recommendedName>
        <fullName evidence="4">Outer membrane beta-barrel protein</fullName>
    </recommendedName>
</protein>
<evidence type="ECO:0000256" key="1">
    <source>
        <dbReference type="SAM" id="SignalP"/>
    </source>
</evidence>
<evidence type="ECO:0008006" key="4">
    <source>
        <dbReference type="Google" id="ProtNLM"/>
    </source>
</evidence>
<reference evidence="2" key="1">
    <citation type="submission" date="2023-05" db="EMBL/GenBank/DDBJ databases">
        <title>Complete genome sequence of Agrobacterium larrymoorei CFBP5477.</title>
        <authorList>
            <person name="Yen H.-C."/>
            <person name="Chou L."/>
            <person name="Lin Y.-C."/>
            <person name="Lai E.-M."/>
            <person name="Kuo C.-H."/>
        </authorList>
    </citation>
    <scope>NUCLEOTIDE SEQUENCE</scope>
    <source>
        <strain evidence="2">CFBP5477</strain>
    </source>
</reference>
<feature type="chain" id="PRO_5041949297" description="Outer membrane beta-barrel protein" evidence="1">
    <location>
        <begin position="22"/>
        <end position="387"/>
    </location>
</feature>
<dbReference type="RefSeq" id="WP_137393634.1">
    <property type="nucleotide sequence ID" value="NZ_CP124733.1"/>
</dbReference>
<name>A0AAF0HBZ8_9HYPH</name>
<organism evidence="2 3">
    <name type="scientific">Agrobacterium larrymoorei</name>
    <dbReference type="NCBI Taxonomy" id="160699"/>
    <lineage>
        <taxon>Bacteria</taxon>
        <taxon>Pseudomonadati</taxon>
        <taxon>Pseudomonadota</taxon>
        <taxon>Alphaproteobacteria</taxon>
        <taxon>Hyphomicrobiales</taxon>
        <taxon>Rhizobiaceae</taxon>
        <taxon>Rhizobium/Agrobacterium group</taxon>
        <taxon>Agrobacterium</taxon>
    </lineage>
</organism>
<evidence type="ECO:0000313" key="3">
    <source>
        <dbReference type="Proteomes" id="UP000298664"/>
    </source>
</evidence>
<dbReference type="EMBL" id="CP124733">
    <property type="protein sequence ID" value="WHA41589.1"/>
    <property type="molecule type" value="Genomic_DNA"/>
</dbReference>
<keyword evidence="1" id="KW-0732">Signal</keyword>
<gene>
    <name evidence="2" type="ORF">CFBP5477_002855</name>
</gene>
<feature type="signal peptide" evidence="1">
    <location>
        <begin position="1"/>
        <end position="21"/>
    </location>
</feature>
<sequence length="387" mass="43607">MQLRVAVILAGCFLTSIQTHAEPRVSYNTEAGYDTNYFSDTNNVGAFSLRSTLSFEGELEREETKFGYSFNHQEVLVPRYRFADEHNSWINFSLSQKLSDRLEWQMQMRGTRSDAGDIFEKSSEGVIGFRQLDHKLDVSSSVTLAALGGRNSLAASYTSLMKGKARFKIDGIPPFRLEANEALLGLKFSHIRDLAGGEIGATVAYNQSLVPETQQDAYGRYPATNLRGSLAFGRKFADRLTVLAEAGLTTISGDEIGKTVERTRPYLRAEAELKFNENLSLTSGYTQDYAIYDLDDAIAEFQHRWRLAMKAKLTERLDADIALERARREWIYYDDETIDRRLVATLAFDAGKNRKLEVEFTRRLSDSKDPNNTYSGSSIATRFSGAF</sequence>
<dbReference type="Proteomes" id="UP000298664">
    <property type="component" value="Chromosome Circular"/>
</dbReference>
<evidence type="ECO:0000313" key="2">
    <source>
        <dbReference type="EMBL" id="WHA41589.1"/>
    </source>
</evidence>
<proteinExistence type="predicted"/>
<accession>A0AAF0HBZ8</accession>